<sequence>MKIKSLIPYALLLTMGMVSITGCQKGDLINNPNVAGENSIVPLSLLLNHITATQIRSDEQPWGYSQVANQYVIANYSYYRGNNTYNFGNTSDSYDILKYTLKLEQQATAQLGNQTNKYYALGEFFKAYAGIWLTQRVGDIPFSQAGNATILTPKYDTQHDVYKAALTQLDNANTLLSNLITANPTLGATILDASGDIYGLTYLQWQKVINTYRLRVLISLSKRATDNADLQIPQTFAAIVANPVKYPIMTGNGDNLVYKFNAVNRYPTFSLGLNPYNNFANPGSTYVSISVATQDPRLFVTSTPAPLQVSGGKAIGDFSAYVGSDINQSQAALLTNSNNGVYSFNSFTRYYNNATGATAEPFVFIGYSEMCFNIAEAINRGWVSGASATWYTNGINASLALYGITNGQTLTVTFPISSTEPSVNPKLLKQGDVWGTATANTTQFLANVAYAGDNATGLSQILTQKYISLFNNSGWEAFYNFRRTGLPALVQGGSGIGTPNNLIPRRWQYPASESAYNTANYNAALSSQFGGTDDLTKDTWLTK</sequence>
<feature type="chain" id="PRO_5046613941" evidence="1">
    <location>
        <begin position="21"/>
        <end position="543"/>
    </location>
</feature>
<evidence type="ECO:0000313" key="2">
    <source>
        <dbReference type="EMBL" id="GAA3993657.1"/>
    </source>
</evidence>
<dbReference type="SUPFAM" id="SSF48452">
    <property type="entry name" value="TPR-like"/>
    <property type="match status" value="1"/>
</dbReference>
<proteinExistence type="predicted"/>
<gene>
    <name evidence="2" type="ORF">GCM10022210_54640</name>
</gene>
<keyword evidence="1" id="KW-0732">Signal</keyword>
<dbReference type="InterPro" id="IPR041662">
    <property type="entry name" value="SusD-like_2"/>
</dbReference>
<dbReference type="PROSITE" id="PS51257">
    <property type="entry name" value="PROKAR_LIPOPROTEIN"/>
    <property type="match status" value="1"/>
</dbReference>
<comment type="caution">
    <text evidence="2">The sequence shown here is derived from an EMBL/GenBank/DDBJ whole genome shotgun (WGS) entry which is preliminary data.</text>
</comment>
<dbReference type="EMBL" id="BAAAZC010000052">
    <property type="protein sequence ID" value="GAA3993657.1"/>
    <property type="molecule type" value="Genomic_DNA"/>
</dbReference>
<protein>
    <submittedName>
        <fullName evidence="2">SusD/RagB family nutrient-binding outer membrane lipoprotein</fullName>
    </submittedName>
</protein>
<keyword evidence="2" id="KW-0449">Lipoprotein</keyword>
<evidence type="ECO:0000313" key="3">
    <source>
        <dbReference type="Proteomes" id="UP001500742"/>
    </source>
</evidence>
<dbReference type="Pfam" id="PF12771">
    <property type="entry name" value="SusD-like_2"/>
    <property type="match status" value="1"/>
</dbReference>
<dbReference type="RefSeq" id="WP_259096762.1">
    <property type="nucleotide sequence ID" value="NZ_BAAAZC010000052.1"/>
</dbReference>
<dbReference type="Gene3D" id="1.25.40.390">
    <property type="match status" value="1"/>
</dbReference>
<name>A0ABP7R7F9_9SPHI</name>
<feature type="signal peptide" evidence="1">
    <location>
        <begin position="1"/>
        <end position="20"/>
    </location>
</feature>
<reference evidence="3" key="1">
    <citation type="journal article" date="2019" name="Int. J. Syst. Evol. Microbiol.">
        <title>The Global Catalogue of Microorganisms (GCM) 10K type strain sequencing project: providing services to taxonomists for standard genome sequencing and annotation.</title>
        <authorList>
            <consortium name="The Broad Institute Genomics Platform"/>
            <consortium name="The Broad Institute Genome Sequencing Center for Infectious Disease"/>
            <person name="Wu L."/>
            <person name="Ma J."/>
        </authorList>
    </citation>
    <scope>NUCLEOTIDE SEQUENCE [LARGE SCALE GENOMIC DNA]</scope>
    <source>
        <strain evidence="3">JCM 16601</strain>
    </source>
</reference>
<keyword evidence="3" id="KW-1185">Reference proteome</keyword>
<evidence type="ECO:0000256" key="1">
    <source>
        <dbReference type="SAM" id="SignalP"/>
    </source>
</evidence>
<accession>A0ABP7R7F9</accession>
<organism evidence="2 3">
    <name type="scientific">Mucilaginibacter dorajii</name>
    <dbReference type="NCBI Taxonomy" id="692994"/>
    <lineage>
        <taxon>Bacteria</taxon>
        <taxon>Pseudomonadati</taxon>
        <taxon>Bacteroidota</taxon>
        <taxon>Sphingobacteriia</taxon>
        <taxon>Sphingobacteriales</taxon>
        <taxon>Sphingobacteriaceae</taxon>
        <taxon>Mucilaginibacter</taxon>
    </lineage>
</organism>
<dbReference type="Proteomes" id="UP001500742">
    <property type="component" value="Unassembled WGS sequence"/>
</dbReference>
<dbReference type="InterPro" id="IPR011990">
    <property type="entry name" value="TPR-like_helical_dom_sf"/>
</dbReference>